<keyword evidence="1" id="KW-0812">Transmembrane</keyword>
<dbReference type="Ensembl" id="ENSPMRT00000030828.1">
    <property type="protein sequence ID" value="ENSPMRP00000029060.1"/>
    <property type="gene ID" value="ENSPMRG00000018786.1"/>
</dbReference>
<reference evidence="2" key="2">
    <citation type="submission" date="2025-08" db="UniProtKB">
        <authorList>
            <consortium name="Ensembl"/>
        </authorList>
    </citation>
    <scope>IDENTIFICATION</scope>
</reference>
<organism evidence="2 3">
    <name type="scientific">Podarcis muralis</name>
    <name type="common">Wall lizard</name>
    <name type="synonym">Lacerta muralis</name>
    <dbReference type="NCBI Taxonomy" id="64176"/>
    <lineage>
        <taxon>Eukaryota</taxon>
        <taxon>Metazoa</taxon>
        <taxon>Chordata</taxon>
        <taxon>Craniata</taxon>
        <taxon>Vertebrata</taxon>
        <taxon>Euteleostomi</taxon>
        <taxon>Lepidosauria</taxon>
        <taxon>Squamata</taxon>
        <taxon>Bifurcata</taxon>
        <taxon>Unidentata</taxon>
        <taxon>Episquamata</taxon>
        <taxon>Laterata</taxon>
        <taxon>Lacertibaenia</taxon>
        <taxon>Lacertidae</taxon>
        <taxon>Podarcis</taxon>
    </lineage>
</organism>
<dbReference type="AlphaFoldDB" id="A0A670JYY2"/>
<accession>A0A670JYY2</accession>
<keyword evidence="1" id="KW-0472">Membrane</keyword>
<dbReference type="Proteomes" id="UP000472272">
    <property type="component" value="Chromosome 17"/>
</dbReference>
<dbReference type="Pfam" id="PF15838">
    <property type="entry name" value="LLCFC1"/>
    <property type="match status" value="1"/>
</dbReference>
<dbReference type="PANTHER" id="PTHR37348">
    <property type="entry name" value="LLLL AND CFNLAS MOTIF-CONTAINING PROTEIN 1"/>
    <property type="match status" value="1"/>
</dbReference>
<dbReference type="PANTHER" id="PTHR37348:SF1">
    <property type="entry name" value="SPERM-EGG FUSION PROTEIN LLCFC1"/>
    <property type="match status" value="1"/>
</dbReference>
<sequence length="111" mass="11953">AISNAPKVACMCMCSQNISIPLETTTFSGKPGSHENSMQICGGKMEETFVASSTGEGMEVIDMAESEDSQLLGNAAVKDMLLDLAVSLNTASVMLFFLYNMNIYLCFMIAF</sequence>
<dbReference type="GeneTree" id="ENSGT00950000186294"/>
<name>A0A670JYY2_PODMU</name>
<keyword evidence="3" id="KW-1185">Reference proteome</keyword>
<protein>
    <submittedName>
        <fullName evidence="2">Uncharacterized protein</fullName>
    </submittedName>
</protein>
<reference evidence="2 3" key="1">
    <citation type="journal article" date="2019" name="Proc. Natl. Acad. Sci. U.S.A.">
        <title>Regulatory changes in pterin and carotenoid genes underlie balanced color polymorphisms in the wall lizard.</title>
        <authorList>
            <person name="Andrade P."/>
            <person name="Pinho C."/>
            <person name="Perez I de Lanuza G."/>
            <person name="Afonso S."/>
            <person name="Brejcha J."/>
            <person name="Rubin C.J."/>
            <person name="Wallerman O."/>
            <person name="Pereira P."/>
            <person name="Sabatino S.J."/>
            <person name="Bellati A."/>
            <person name="Pellitteri-Rosa D."/>
            <person name="Bosakova Z."/>
            <person name="Bunikis I."/>
            <person name="Carretero M.A."/>
            <person name="Feiner N."/>
            <person name="Marsik P."/>
            <person name="Pauperio F."/>
            <person name="Salvi D."/>
            <person name="Soler L."/>
            <person name="While G.M."/>
            <person name="Uller T."/>
            <person name="Font E."/>
            <person name="Andersson L."/>
            <person name="Carneiro M."/>
        </authorList>
    </citation>
    <scope>NUCLEOTIDE SEQUENCE</scope>
</reference>
<evidence type="ECO:0000256" key="1">
    <source>
        <dbReference type="SAM" id="Phobius"/>
    </source>
</evidence>
<proteinExistence type="predicted"/>
<feature type="transmembrane region" description="Helical" evidence="1">
    <location>
        <begin position="90"/>
        <end position="110"/>
    </location>
</feature>
<dbReference type="GO" id="GO:0007342">
    <property type="term" value="P:fusion of sperm to egg plasma membrane involved in single fertilization"/>
    <property type="evidence" value="ECO:0007669"/>
    <property type="project" value="InterPro"/>
</dbReference>
<keyword evidence="1" id="KW-1133">Transmembrane helix</keyword>
<evidence type="ECO:0000313" key="2">
    <source>
        <dbReference type="Ensembl" id="ENSPMRP00000029060.1"/>
    </source>
</evidence>
<dbReference type="InterPro" id="IPR031684">
    <property type="entry name" value="LLCFC1"/>
</dbReference>
<evidence type="ECO:0000313" key="3">
    <source>
        <dbReference type="Proteomes" id="UP000472272"/>
    </source>
</evidence>
<reference evidence="2" key="3">
    <citation type="submission" date="2025-09" db="UniProtKB">
        <authorList>
            <consortium name="Ensembl"/>
        </authorList>
    </citation>
    <scope>IDENTIFICATION</scope>
</reference>